<gene>
    <name evidence="1" type="ORF">HPDFL43_17570</name>
</gene>
<dbReference type="EMBL" id="ABIA03000005">
    <property type="protein sequence ID" value="EDQ31650.1"/>
    <property type="molecule type" value="Genomic_DNA"/>
</dbReference>
<evidence type="ECO:0000313" key="2">
    <source>
        <dbReference type="Proteomes" id="UP000004291"/>
    </source>
</evidence>
<sequence length="156" mass="16505">MLLRSAGVEIRWDEGIRGLRSLDEAQLLADLAEAGWNTEEAEDVVEDNMGAIGLTSLLDPGVAGLVIAISALGGTPISSCNGGLIGTSANMSDVPNILFTASPDTMDRIIQQAMGSEVGLVFNEGYAEAFVDHLPNFHRLARKLLDLPPLARTTSN</sequence>
<proteinExistence type="predicted"/>
<reference evidence="1 2" key="2">
    <citation type="submission" date="2012-06" db="EMBL/GenBank/DDBJ databases">
        <authorList>
            <person name="Fiebig A."/>
        </authorList>
    </citation>
    <scope>NUCLEOTIDE SEQUENCE [LARGE SCALE GENOMIC DNA]</scope>
    <source>
        <strain evidence="1 2">DFL-43</strain>
    </source>
</reference>
<dbReference type="OrthoDB" id="7210633at2"/>
<dbReference type="STRING" id="411684.HPDFL43_17570"/>
<organism evidence="1 2">
    <name type="scientific">Hoeflea phototrophica (strain DSM 17068 / NCIMB 14078 / DFL-43)</name>
    <dbReference type="NCBI Taxonomy" id="411684"/>
    <lineage>
        <taxon>Bacteria</taxon>
        <taxon>Pseudomonadati</taxon>
        <taxon>Pseudomonadota</taxon>
        <taxon>Alphaproteobacteria</taxon>
        <taxon>Hyphomicrobiales</taxon>
        <taxon>Rhizobiaceae</taxon>
        <taxon>Hoeflea</taxon>
    </lineage>
</organism>
<dbReference type="AlphaFoldDB" id="A9DFQ9"/>
<keyword evidence="2" id="KW-1185">Reference proteome</keyword>
<accession>A9DFQ9</accession>
<dbReference type="RefSeq" id="WP_007199259.1">
    <property type="nucleotide sequence ID" value="NZ_CM002917.1"/>
</dbReference>
<protein>
    <submittedName>
        <fullName evidence="1">Uncharacterized protein</fullName>
    </submittedName>
</protein>
<evidence type="ECO:0000313" key="1">
    <source>
        <dbReference type="EMBL" id="EDQ31650.1"/>
    </source>
</evidence>
<comment type="caution">
    <text evidence="1">The sequence shown here is derived from an EMBL/GenBank/DDBJ whole genome shotgun (WGS) entry which is preliminary data.</text>
</comment>
<dbReference type="HOGENOM" id="CLU_1684164_0_0_5"/>
<dbReference type="Proteomes" id="UP000004291">
    <property type="component" value="Chromosome"/>
</dbReference>
<reference evidence="1 2" key="1">
    <citation type="submission" date="2007-10" db="EMBL/GenBank/DDBJ databases">
        <authorList>
            <person name="Wagner-Dobler I."/>
            <person name="Ferriera S."/>
            <person name="Johnson J."/>
            <person name="Kravitz S."/>
            <person name="Beeson K."/>
            <person name="Sutton G."/>
            <person name="Rogers Y.-H."/>
            <person name="Friedman R."/>
            <person name="Frazier M."/>
            <person name="Venter J.C."/>
        </authorList>
    </citation>
    <scope>NUCLEOTIDE SEQUENCE [LARGE SCALE GENOMIC DNA]</scope>
    <source>
        <strain evidence="1 2">DFL-43</strain>
    </source>
</reference>
<name>A9DFQ9_HOEPD</name>